<sequence>MYFLNTSISLIVAATLVGNSHATTSRPRLVVSEADKSKEFQFLTNATEIEIEFFVNGTDFPSVPFDIGESYAGLLPNTPYGDSELFFWFFPSLNPVAKNEITIWLQGGPGCSSLDGLLQENGPFLWQSGTYQPVRNMYSWTNLTNIVYIDQPVGTGLSPGKPTVDNEVDISNQFNDFWRRFIDVFEMQGYKMYLAGESYAGMYIPYIAEGFIEQNDTEHFNLKGIQINDPTINEQNILANVPAVAALNHFSSVFSLNETFMKDINARDEKCGLTKFLNEALTYPPPKNFPVAPNPYADPDCLVWYDIVSAAQLVNPCFNMYHLTDFCPYLSDPMGFPSLAVGPGVYFNRSDVQKALHVPPTNYSLCNETVIFPNGDGSLPSALGPLPKVIEETNNVIIGHGWFDFLFFLNGTLATIQNMTWNGAQGFQHAPTEPLIVPFTTGQVENPNIWDGGSGILGTAHTERGLTFSSVYRAGHEIPQYVPGAAYRQLEFLLGRIKNLQDTGPFTTQP</sequence>
<dbReference type="PROSITE" id="PS00131">
    <property type="entry name" value="CARBOXYPEPT_SER_SER"/>
    <property type="match status" value="1"/>
</dbReference>
<dbReference type="Pfam" id="PF00450">
    <property type="entry name" value="Peptidase_S10"/>
    <property type="match status" value="1"/>
</dbReference>
<keyword evidence="2 6" id="KW-0121">Carboxypeptidase</keyword>
<evidence type="ECO:0000256" key="6">
    <source>
        <dbReference type="RuleBase" id="RU361156"/>
    </source>
</evidence>
<keyword evidence="8" id="KW-1185">Reference proteome</keyword>
<reference evidence="8" key="1">
    <citation type="submission" date="2020-06" db="EMBL/GenBank/DDBJ databases">
        <title>A chromosome-scale genome assembly of Talaromyces rugulosus W13939.</title>
        <authorList>
            <person name="Wang B."/>
            <person name="Guo L."/>
            <person name="Ye K."/>
            <person name="Wang L."/>
        </authorList>
    </citation>
    <scope>NUCLEOTIDE SEQUENCE [LARGE SCALE GENOMIC DNA]</scope>
    <source>
        <strain evidence="8">W13939</strain>
    </source>
</reference>
<dbReference type="RefSeq" id="XP_035343129.1">
    <property type="nucleotide sequence ID" value="XM_035487236.1"/>
</dbReference>
<proteinExistence type="inferred from homology"/>
<dbReference type="EMBL" id="CP055899">
    <property type="protein sequence ID" value="QKX56951.1"/>
    <property type="molecule type" value="Genomic_DNA"/>
</dbReference>
<keyword evidence="4 6" id="KW-0378">Hydrolase</keyword>
<name>A0A7H8QTV4_TALRU</name>
<dbReference type="Gene3D" id="3.40.50.1820">
    <property type="entry name" value="alpha/beta hydrolase"/>
    <property type="match status" value="1"/>
</dbReference>
<evidence type="ECO:0000256" key="4">
    <source>
        <dbReference type="ARBA" id="ARBA00022801"/>
    </source>
</evidence>
<dbReference type="GO" id="GO:0004185">
    <property type="term" value="F:serine-type carboxypeptidase activity"/>
    <property type="evidence" value="ECO:0007669"/>
    <property type="project" value="UniProtKB-UniRule"/>
</dbReference>
<dbReference type="KEGG" id="trg:TRUGW13939_04059"/>
<evidence type="ECO:0000313" key="7">
    <source>
        <dbReference type="EMBL" id="QKX56951.1"/>
    </source>
</evidence>
<dbReference type="PANTHER" id="PTHR11802:SF116">
    <property type="entry name" value="CARBOXYPEPTIDASE"/>
    <property type="match status" value="1"/>
</dbReference>
<dbReference type="EC" id="3.4.16.-" evidence="6"/>
<dbReference type="PANTHER" id="PTHR11802">
    <property type="entry name" value="SERINE PROTEASE FAMILY S10 SERINE CARBOXYPEPTIDASE"/>
    <property type="match status" value="1"/>
</dbReference>
<dbReference type="GeneID" id="55991561"/>
<evidence type="ECO:0000256" key="2">
    <source>
        <dbReference type="ARBA" id="ARBA00022645"/>
    </source>
</evidence>
<feature type="signal peptide" evidence="6">
    <location>
        <begin position="1"/>
        <end position="22"/>
    </location>
</feature>
<evidence type="ECO:0000313" key="8">
    <source>
        <dbReference type="Proteomes" id="UP000509510"/>
    </source>
</evidence>
<dbReference type="GO" id="GO:0006508">
    <property type="term" value="P:proteolysis"/>
    <property type="evidence" value="ECO:0007669"/>
    <property type="project" value="UniProtKB-KW"/>
</dbReference>
<comment type="similarity">
    <text evidence="1 6">Belongs to the peptidase S10 family.</text>
</comment>
<dbReference type="Proteomes" id="UP000509510">
    <property type="component" value="Chromosome II"/>
</dbReference>
<evidence type="ECO:0000256" key="1">
    <source>
        <dbReference type="ARBA" id="ARBA00009431"/>
    </source>
</evidence>
<keyword evidence="3 6" id="KW-0645">Protease</keyword>
<accession>A0A7H8QTV4</accession>
<evidence type="ECO:0000256" key="5">
    <source>
        <dbReference type="ARBA" id="ARBA00023180"/>
    </source>
</evidence>
<dbReference type="AlphaFoldDB" id="A0A7H8QTV4"/>
<gene>
    <name evidence="7" type="ORF">TRUGW13939_04059</name>
</gene>
<dbReference type="PRINTS" id="PR00724">
    <property type="entry name" value="CRBOXYPTASEC"/>
</dbReference>
<protein>
    <recommendedName>
        <fullName evidence="6">Carboxypeptidase</fullName>
        <ecNumber evidence="6">3.4.16.-</ecNumber>
    </recommendedName>
</protein>
<organism evidence="7 8">
    <name type="scientific">Talaromyces rugulosus</name>
    <name type="common">Penicillium rugulosum</name>
    <dbReference type="NCBI Taxonomy" id="121627"/>
    <lineage>
        <taxon>Eukaryota</taxon>
        <taxon>Fungi</taxon>
        <taxon>Dikarya</taxon>
        <taxon>Ascomycota</taxon>
        <taxon>Pezizomycotina</taxon>
        <taxon>Eurotiomycetes</taxon>
        <taxon>Eurotiomycetidae</taxon>
        <taxon>Eurotiales</taxon>
        <taxon>Trichocomaceae</taxon>
        <taxon>Talaromyces</taxon>
        <taxon>Talaromyces sect. Islandici</taxon>
    </lineage>
</organism>
<keyword evidence="6" id="KW-0732">Signal</keyword>
<keyword evidence="5" id="KW-0325">Glycoprotein</keyword>
<dbReference type="InterPro" id="IPR018202">
    <property type="entry name" value="Ser_caboxypep_ser_AS"/>
</dbReference>
<dbReference type="InterPro" id="IPR029058">
    <property type="entry name" value="AB_hydrolase_fold"/>
</dbReference>
<dbReference type="InterPro" id="IPR001563">
    <property type="entry name" value="Peptidase_S10"/>
</dbReference>
<evidence type="ECO:0000256" key="3">
    <source>
        <dbReference type="ARBA" id="ARBA00022670"/>
    </source>
</evidence>
<feature type="chain" id="PRO_5029032166" description="Carboxypeptidase" evidence="6">
    <location>
        <begin position="23"/>
        <end position="510"/>
    </location>
</feature>
<dbReference type="OrthoDB" id="443318at2759"/>
<dbReference type="SUPFAM" id="SSF53474">
    <property type="entry name" value="alpha/beta-Hydrolases"/>
    <property type="match status" value="1"/>
</dbReference>